<sequence length="47" mass="5101">MNPSAIVLMVLSLLLVWGGLGVSIAMLMARPERSEWPDGWTDDEADG</sequence>
<keyword evidence="3" id="KW-1185">Reference proteome</keyword>
<proteinExistence type="predicted"/>
<dbReference type="EMBL" id="JAFMPK010000043">
    <property type="protein sequence ID" value="MBO0609479.1"/>
    <property type="molecule type" value="Genomic_DNA"/>
</dbReference>
<dbReference type="Pfam" id="PF16951">
    <property type="entry name" value="MaAIMP_sms"/>
    <property type="match status" value="1"/>
</dbReference>
<reference evidence="2 3" key="1">
    <citation type="submission" date="2021-03" db="EMBL/GenBank/DDBJ databases">
        <authorList>
            <person name="Xin L."/>
        </authorList>
    </citation>
    <scope>NUCLEOTIDE SEQUENCE [LARGE SCALE GENOMIC DNA]</scope>
    <source>
        <strain evidence="2 3">XHU 5031</strain>
    </source>
</reference>
<comment type="caution">
    <text evidence="2">The sequence shown here is derived from an EMBL/GenBank/DDBJ whole genome shotgun (WGS) entry which is preliminary data.</text>
</comment>
<gene>
    <name evidence="2" type="ORF">J0911_10605</name>
</gene>
<keyword evidence="1" id="KW-1133">Transmembrane helix</keyword>
<dbReference type="NCBIfam" id="NF033493">
    <property type="entry name" value="MetS_like_NSS"/>
    <property type="match status" value="1"/>
</dbReference>
<feature type="transmembrane region" description="Helical" evidence="1">
    <location>
        <begin position="6"/>
        <end position="29"/>
    </location>
</feature>
<accession>A0ABS3IAT1</accession>
<protein>
    <submittedName>
        <fullName evidence="2">Methionine/alanine import family NSS transporter small subunit</fullName>
    </submittedName>
</protein>
<evidence type="ECO:0000313" key="2">
    <source>
        <dbReference type="EMBL" id="MBO0609479.1"/>
    </source>
</evidence>
<evidence type="ECO:0000256" key="1">
    <source>
        <dbReference type="SAM" id="Phobius"/>
    </source>
</evidence>
<evidence type="ECO:0000313" key="3">
    <source>
        <dbReference type="Proteomes" id="UP000664617"/>
    </source>
</evidence>
<name>A0ABS3IAT1_9MICO</name>
<dbReference type="RefSeq" id="WP_207275436.1">
    <property type="nucleotide sequence ID" value="NZ_JAFMPK010000043.1"/>
</dbReference>
<dbReference type="Proteomes" id="UP000664617">
    <property type="component" value="Unassembled WGS sequence"/>
</dbReference>
<reference evidence="3" key="2">
    <citation type="submission" date="2023-07" db="EMBL/GenBank/DDBJ databases">
        <title>Myceligenerans salitolerans sp. nov., a halotolerant actinomycete isolated from a salt lake in Xinjiang, China.</title>
        <authorList>
            <person name="Guan T."/>
        </authorList>
    </citation>
    <scope>NUCLEOTIDE SEQUENCE [LARGE SCALE GENOMIC DNA]</scope>
    <source>
        <strain evidence="3">XHU 5031</strain>
    </source>
</reference>
<keyword evidence="1" id="KW-0472">Membrane</keyword>
<dbReference type="InterPro" id="IPR031596">
    <property type="entry name" value="MaAIMP_sms"/>
</dbReference>
<keyword evidence="1" id="KW-0812">Transmembrane</keyword>
<organism evidence="2 3">
    <name type="scientific">Myceligenerans salitolerans</name>
    <dbReference type="NCBI Taxonomy" id="1230528"/>
    <lineage>
        <taxon>Bacteria</taxon>
        <taxon>Bacillati</taxon>
        <taxon>Actinomycetota</taxon>
        <taxon>Actinomycetes</taxon>
        <taxon>Micrococcales</taxon>
        <taxon>Promicromonosporaceae</taxon>
        <taxon>Myceligenerans</taxon>
    </lineage>
</organism>